<dbReference type="HOGENOM" id="CLU_001598_0_0_1"/>
<name>A0A0C3NWL8_PISTI</name>
<feature type="compositionally biased region" description="Acidic residues" evidence="1">
    <location>
        <begin position="1151"/>
        <end position="1161"/>
    </location>
</feature>
<dbReference type="OrthoDB" id="2591260at2759"/>
<feature type="compositionally biased region" description="Pro residues" evidence="1">
    <location>
        <begin position="1233"/>
        <end position="1245"/>
    </location>
</feature>
<feature type="compositionally biased region" description="Polar residues" evidence="1">
    <location>
        <begin position="1370"/>
        <end position="1380"/>
    </location>
</feature>
<dbReference type="Proteomes" id="UP000054217">
    <property type="component" value="Unassembled WGS sequence"/>
</dbReference>
<feature type="compositionally biased region" description="Polar residues" evidence="1">
    <location>
        <begin position="1124"/>
        <end position="1133"/>
    </location>
</feature>
<feature type="region of interest" description="Disordered" evidence="1">
    <location>
        <begin position="1231"/>
        <end position="1326"/>
    </location>
</feature>
<feature type="compositionally biased region" description="Low complexity" evidence="1">
    <location>
        <begin position="1289"/>
        <end position="1302"/>
    </location>
</feature>
<accession>A0A0C3NWL8</accession>
<feature type="region of interest" description="Disordered" evidence="1">
    <location>
        <begin position="1123"/>
        <end position="1161"/>
    </location>
</feature>
<dbReference type="STRING" id="870435.A0A0C3NWL8"/>
<reference evidence="3" key="2">
    <citation type="submission" date="2015-01" db="EMBL/GenBank/DDBJ databases">
        <title>Evolutionary Origins and Diversification of the Mycorrhizal Mutualists.</title>
        <authorList>
            <consortium name="DOE Joint Genome Institute"/>
            <consortium name="Mycorrhizal Genomics Consortium"/>
            <person name="Kohler A."/>
            <person name="Kuo A."/>
            <person name="Nagy L.G."/>
            <person name="Floudas D."/>
            <person name="Copeland A."/>
            <person name="Barry K.W."/>
            <person name="Cichocki N."/>
            <person name="Veneault-Fourrey C."/>
            <person name="LaButti K."/>
            <person name="Lindquist E.A."/>
            <person name="Lipzen A."/>
            <person name="Lundell T."/>
            <person name="Morin E."/>
            <person name="Murat C."/>
            <person name="Riley R."/>
            <person name="Ohm R."/>
            <person name="Sun H."/>
            <person name="Tunlid A."/>
            <person name="Henrissat B."/>
            <person name="Grigoriev I.V."/>
            <person name="Hibbett D.S."/>
            <person name="Martin F."/>
        </authorList>
    </citation>
    <scope>NUCLEOTIDE SEQUENCE [LARGE SCALE GENOMIC DNA]</scope>
    <source>
        <strain evidence="3">Marx 270</strain>
    </source>
</reference>
<feature type="compositionally biased region" description="Low complexity" evidence="1">
    <location>
        <begin position="1524"/>
        <end position="1537"/>
    </location>
</feature>
<evidence type="ECO:0008006" key="4">
    <source>
        <dbReference type="Google" id="ProtNLM"/>
    </source>
</evidence>
<reference evidence="2 3" key="1">
    <citation type="submission" date="2014-04" db="EMBL/GenBank/DDBJ databases">
        <authorList>
            <consortium name="DOE Joint Genome Institute"/>
            <person name="Kuo A."/>
            <person name="Kohler A."/>
            <person name="Costa M.D."/>
            <person name="Nagy L.G."/>
            <person name="Floudas D."/>
            <person name="Copeland A."/>
            <person name="Barry K.W."/>
            <person name="Cichocki N."/>
            <person name="Veneault-Fourrey C."/>
            <person name="LaButti K."/>
            <person name="Lindquist E.A."/>
            <person name="Lipzen A."/>
            <person name="Lundell T."/>
            <person name="Morin E."/>
            <person name="Murat C."/>
            <person name="Sun H."/>
            <person name="Tunlid A."/>
            <person name="Henrissat B."/>
            <person name="Grigoriev I.V."/>
            <person name="Hibbett D.S."/>
            <person name="Martin F."/>
            <person name="Nordberg H.P."/>
            <person name="Cantor M.N."/>
            <person name="Hua S.X."/>
        </authorList>
    </citation>
    <scope>NUCLEOTIDE SEQUENCE [LARGE SCALE GENOMIC DNA]</scope>
    <source>
        <strain evidence="2 3">Marx 270</strain>
    </source>
</reference>
<protein>
    <recommendedName>
        <fullName evidence="4">Telomere-associated protein Rif1 N-terminal domain-containing protein</fullName>
    </recommendedName>
</protein>
<feature type="region of interest" description="Disordered" evidence="1">
    <location>
        <begin position="1357"/>
        <end position="1387"/>
    </location>
</feature>
<keyword evidence="3" id="KW-1185">Reference proteome</keyword>
<feature type="region of interest" description="Disordered" evidence="1">
    <location>
        <begin position="1496"/>
        <end position="1555"/>
    </location>
</feature>
<evidence type="ECO:0000256" key="1">
    <source>
        <dbReference type="SAM" id="MobiDB-lite"/>
    </source>
</evidence>
<gene>
    <name evidence="2" type="ORF">M404DRAFT_1004540</name>
</gene>
<evidence type="ECO:0000313" key="2">
    <source>
        <dbReference type="EMBL" id="KIN99598.1"/>
    </source>
</evidence>
<dbReference type="EMBL" id="KN832003">
    <property type="protein sequence ID" value="KIN99598.1"/>
    <property type="molecule type" value="Genomic_DNA"/>
</dbReference>
<sequence>MALPTPPSTTHHDRDIRLPGSRVAWSQQNQYFVFTASPKANISLPRHLEHPAKSILKKCSQTFLPVPEDDTREVTPEPEDPLVNLTYLARPVSLIIDPQSSLRDVIEAYSVLNARIRAAVTDSTDGDSSWPLFQPLRKHTQALVDGICRDLGRALIEPDTIAVQDDEPPVLDCDKECDVEETCSLLPSPKRSPKKKKKGMSAAQVKLARDLCTTTHTVLRLLSAVFTSSAVYQLFSEAQLRDMLTHVLAIPMAEALPTPNARKTCALSIWLLQVQRLPEEVLLPARDRIAFALRRGMEGELGKEGKKGSACDGLKAIHDLSLYQPSTFVPAFVELLPSILSNLLAPTLTLRTQACHALGGFVLGVIALPPSVLHTRISNTVAAFLTTSAASPPRTTKTGNTSKPEPLIVRTLRSTLNASDPTHVAHGPVWALSVLACFIVLLGPKLCTDIQLTRIVSALLTLAIRNKKSSVRALGCLLWRCITWAYMRPPLRSELNAELDNEGVGMQDEDIQLARENFWKLIRSVVDMGVGVSTVAALITDELDDEDRLRKAIELVKGMIQKGSQACEDGMEITRIFVSFENTGQSWTLNKLLPHSLFSSNPGLLTAEYNGLSNVVRPIFDECPQLTDVRSLTREELSRDWVFDELIELWKIALISLRMTEKYALPLEITGIWEGLMKANVAFLLDADDHNGIVNFGTRAANLLADILGDHTLNFTSAAGVPSPTLSTPGAYYRYARRLERSSPSNASIKLQIVRELWAIMRTTFPNNLLHNGGAKILECLVEDEEVLTEQATTDNARTEWAYLCAETLVVCDVDELRKFWARRARSVALMPYEAGVQNLVWRRFVEKWREDAESSWEGAVVLLGVPFDKSYAWELNNEDFNIWDGFLRDAMDQARDGGLDAMTLLDHVAEDLARVPGPAQASFTRIADLLLTHFEIGDVRQIPANVFDFVNDTLLSTYPPEPRNLKPCTWLLATLTRIIDGCPVDRILDLLQTIQDGVSIWVADDRSVFSEDEYIYDVLPLYQTALLSLKDLPGDIDVLTTLSPFLHSAFIGRGEVLPISKEAFRDFWITSFADCDGPEEGWPEDIRACLRYCGLSSDNVPEDLSSELSEPPPSDATVCTYPASGTSSSRATSLLRGGESTCTTVHTESESDSESEVDSDDLPIIGRLRPASFTRFGDLGGSVRCSALTPAQVCTVLALSTPIKKLQSTVTPPRPQKPVTTPESYQSLILRPPAPTLPIPPSAPSTPKRTPPGTKSSSSVSPSKRAKLHDKENVSPSLPLSVTERLSARSSPGSSLSTASPVLGKRQALEESPYEGTPKKGRTISPAATFIRSSVVFPSSSESDLEEEMAVEASLFAPLGKKRPRRNGASHTELSQESPTSRKRKRSRLVFDAVVVPPLVDVRRQWQLQRRASAEDAAATPMSPPLLHRRLSLPYLRDSDGDNLPQAKRVKRLRHLEDAELSDASPRSSLKALEDIVIAGSDDSIIMAGPQLEHPGSDDDPHIGQVSPRHLASPAPRRRLGFDYDFSSDGFSSSPSRDLIARRQRRFGNVTGQT</sequence>
<organism evidence="2 3">
    <name type="scientific">Pisolithus tinctorius Marx 270</name>
    <dbReference type="NCBI Taxonomy" id="870435"/>
    <lineage>
        <taxon>Eukaryota</taxon>
        <taxon>Fungi</taxon>
        <taxon>Dikarya</taxon>
        <taxon>Basidiomycota</taxon>
        <taxon>Agaricomycotina</taxon>
        <taxon>Agaricomycetes</taxon>
        <taxon>Agaricomycetidae</taxon>
        <taxon>Boletales</taxon>
        <taxon>Sclerodermatineae</taxon>
        <taxon>Pisolithaceae</taxon>
        <taxon>Pisolithus</taxon>
    </lineage>
</organism>
<proteinExistence type="predicted"/>
<evidence type="ECO:0000313" key="3">
    <source>
        <dbReference type="Proteomes" id="UP000054217"/>
    </source>
</evidence>
<dbReference type="InParanoid" id="A0A0C3NWL8"/>